<keyword evidence="9 16" id="KW-0521">NADP</keyword>
<evidence type="ECO:0000259" key="17">
    <source>
        <dbReference type="PROSITE" id="PS51387"/>
    </source>
</evidence>
<dbReference type="HAMAP" id="MF_00037">
    <property type="entry name" value="MurB"/>
    <property type="match status" value="1"/>
</dbReference>
<keyword evidence="13 16" id="KW-0131">Cell cycle</keyword>
<keyword evidence="11 16" id="KW-0573">Peptidoglycan synthesis</keyword>
<comment type="function">
    <text evidence="2 16">Cell wall formation.</text>
</comment>
<evidence type="ECO:0000256" key="16">
    <source>
        <dbReference type="HAMAP-Rule" id="MF_00037"/>
    </source>
</evidence>
<evidence type="ECO:0000256" key="15">
    <source>
        <dbReference type="ARBA" id="ARBA00048914"/>
    </source>
</evidence>
<dbReference type="InterPro" id="IPR036318">
    <property type="entry name" value="FAD-bd_PCMH-like_sf"/>
</dbReference>
<dbReference type="GO" id="GO:0009252">
    <property type="term" value="P:peptidoglycan biosynthetic process"/>
    <property type="evidence" value="ECO:0007669"/>
    <property type="project" value="UniProtKB-UniRule"/>
</dbReference>
<gene>
    <name evidence="16 18" type="primary">murB</name>
    <name evidence="18" type="ORF">D4A47_01005</name>
</gene>
<comment type="subcellular location">
    <subcellularLocation>
        <location evidence="3 16">Cytoplasm</location>
    </subcellularLocation>
</comment>
<dbReference type="SUPFAM" id="SSF56194">
    <property type="entry name" value="Uridine diphospho-N-Acetylenolpyruvylglucosamine reductase, MurB, C-terminal domain"/>
    <property type="match status" value="1"/>
</dbReference>
<evidence type="ECO:0000256" key="6">
    <source>
        <dbReference type="ARBA" id="ARBA00022618"/>
    </source>
</evidence>
<keyword evidence="8 16" id="KW-0274">FAD</keyword>
<dbReference type="InterPro" id="IPR011601">
    <property type="entry name" value="MurB_C"/>
</dbReference>
<keyword evidence="19" id="KW-1185">Reference proteome</keyword>
<evidence type="ECO:0000256" key="9">
    <source>
        <dbReference type="ARBA" id="ARBA00022857"/>
    </source>
</evidence>
<dbReference type="GO" id="GO:0051301">
    <property type="term" value="P:cell division"/>
    <property type="evidence" value="ECO:0007669"/>
    <property type="project" value="UniProtKB-KW"/>
</dbReference>
<evidence type="ECO:0000256" key="5">
    <source>
        <dbReference type="ARBA" id="ARBA00022490"/>
    </source>
</evidence>
<keyword evidence="10 16" id="KW-0133">Cell shape</keyword>
<evidence type="ECO:0000256" key="13">
    <source>
        <dbReference type="ARBA" id="ARBA00023306"/>
    </source>
</evidence>
<organism evidence="18 19">
    <name type="scientific">Anaerotruncus massiliensis</name>
    <name type="common">ex Liu et al. 2021</name>
    <dbReference type="NCBI Taxonomy" id="2321404"/>
    <lineage>
        <taxon>Bacteria</taxon>
        <taxon>Bacillati</taxon>
        <taxon>Bacillota</taxon>
        <taxon>Clostridia</taxon>
        <taxon>Eubacteriales</taxon>
        <taxon>Oscillospiraceae</taxon>
        <taxon>Anaerotruncus</taxon>
    </lineage>
</organism>
<evidence type="ECO:0000256" key="2">
    <source>
        <dbReference type="ARBA" id="ARBA00003921"/>
    </source>
</evidence>
<evidence type="ECO:0000256" key="1">
    <source>
        <dbReference type="ARBA" id="ARBA00001974"/>
    </source>
</evidence>
<comment type="similarity">
    <text evidence="16">Belongs to the MurB family.</text>
</comment>
<name>A0A498CU23_9FIRM</name>
<dbReference type="NCBIfam" id="NF010480">
    <property type="entry name" value="PRK13905.1"/>
    <property type="match status" value="1"/>
</dbReference>
<keyword evidence="14 16" id="KW-0961">Cell wall biogenesis/degradation</keyword>
<dbReference type="Pfam" id="PF02873">
    <property type="entry name" value="MurB_C"/>
    <property type="match status" value="1"/>
</dbReference>
<dbReference type="UniPathway" id="UPA00219"/>
<comment type="pathway">
    <text evidence="4 16">Cell wall biogenesis; peptidoglycan biosynthesis.</text>
</comment>
<feature type="active site" evidence="16">
    <location>
        <position position="298"/>
    </location>
</feature>
<dbReference type="AlphaFoldDB" id="A0A498CU23"/>
<evidence type="ECO:0000256" key="7">
    <source>
        <dbReference type="ARBA" id="ARBA00022630"/>
    </source>
</evidence>
<dbReference type="GO" id="GO:0005829">
    <property type="term" value="C:cytosol"/>
    <property type="evidence" value="ECO:0007669"/>
    <property type="project" value="TreeGrafter"/>
</dbReference>
<keyword evidence="12 16" id="KW-0560">Oxidoreductase</keyword>
<dbReference type="Gene3D" id="3.30.465.10">
    <property type="match status" value="1"/>
</dbReference>
<feature type="active site" evidence="16">
    <location>
        <position position="177"/>
    </location>
</feature>
<dbReference type="Proteomes" id="UP000276301">
    <property type="component" value="Unassembled WGS sequence"/>
</dbReference>
<dbReference type="Pfam" id="PF01565">
    <property type="entry name" value="FAD_binding_4"/>
    <property type="match status" value="1"/>
</dbReference>
<feature type="active site" description="Proton donor" evidence="16">
    <location>
        <position position="228"/>
    </location>
</feature>
<evidence type="ECO:0000256" key="3">
    <source>
        <dbReference type="ARBA" id="ARBA00004496"/>
    </source>
</evidence>
<dbReference type="RefSeq" id="WP_121585672.1">
    <property type="nucleotide sequence ID" value="NZ_RCHT01000001.1"/>
</dbReference>
<dbReference type="Gene3D" id="3.90.78.10">
    <property type="entry name" value="UDP-N-acetylenolpyruvoylglucosamine reductase, C-terminal domain"/>
    <property type="match status" value="1"/>
</dbReference>
<dbReference type="EMBL" id="RCHT01000001">
    <property type="protein sequence ID" value="RLL14592.1"/>
    <property type="molecule type" value="Genomic_DNA"/>
</dbReference>
<feature type="domain" description="FAD-binding PCMH-type" evidence="17">
    <location>
        <begin position="32"/>
        <end position="199"/>
    </location>
</feature>
<evidence type="ECO:0000256" key="14">
    <source>
        <dbReference type="ARBA" id="ARBA00023316"/>
    </source>
</evidence>
<evidence type="ECO:0000313" key="18">
    <source>
        <dbReference type="EMBL" id="RLL14592.1"/>
    </source>
</evidence>
<dbReference type="InterPro" id="IPR006094">
    <property type="entry name" value="Oxid_FAD_bind_N"/>
</dbReference>
<dbReference type="PROSITE" id="PS51387">
    <property type="entry name" value="FAD_PCMH"/>
    <property type="match status" value="1"/>
</dbReference>
<accession>A0A498CU23</accession>
<keyword evidence="6 16" id="KW-0132">Cell division</keyword>
<dbReference type="PANTHER" id="PTHR21071:SF4">
    <property type="entry name" value="UDP-N-ACETYLENOLPYRUVOYLGLUCOSAMINE REDUCTASE"/>
    <property type="match status" value="1"/>
</dbReference>
<dbReference type="InterPro" id="IPR003170">
    <property type="entry name" value="MurB"/>
</dbReference>
<dbReference type="GO" id="GO:0071555">
    <property type="term" value="P:cell wall organization"/>
    <property type="evidence" value="ECO:0007669"/>
    <property type="project" value="UniProtKB-KW"/>
</dbReference>
<proteinExistence type="inferred from homology"/>
<dbReference type="InterPro" id="IPR016166">
    <property type="entry name" value="FAD-bd_PCMH"/>
</dbReference>
<keyword evidence="5 16" id="KW-0963">Cytoplasm</keyword>
<comment type="cofactor">
    <cofactor evidence="1 16">
        <name>FAD</name>
        <dbReference type="ChEBI" id="CHEBI:57692"/>
    </cofactor>
</comment>
<dbReference type="InterPro" id="IPR016167">
    <property type="entry name" value="FAD-bd_PCMH_sub1"/>
</dbReference>
<comment type="catalytic activity">
    <reaction evidence="15 16">
        <text>UDP-N-acetyl-alpha-D-muramate + NADP(+) = UDP-N-acetyl-3-O-(1-carboxyvinyl)-alpha-D-glucosamine + NADPH + H(+)</text>
        <dbReference type="Rhea" id="RHEA:12248"/>
        <dbReference type="ChEBI" id="CHEBI:15378"/>
        <dbReference type="ChEBI" id="CHEBI:57783"/>
        <dbReference type="ChEBI" id="CHEBI:58349"/>
        <dbReference type="ChEBI" id="CHEBI:68483"/>
        <dbReference type="ChEBI" id="CHEBI:70757"/>
        <dbReference type="EC" id="1.3.1.98"/>
    </reaction>
</comment>
<dbReference type="GO" id="GO:0008762">
    <property type="term" value="F:UDP-N-acetylmuramate dehydrogenase activity"/>
    <property type="evidence" value="ECO:0007669"/>
    <property type="project" value="UniProtKB-UniRule"/>
</dbReference>
<dbReference type="GO" id="GO:0071949">
    <property type="term" value="F:FAD binding"/>
    <property type="evidence" value="ECO:0007669"/>
    <property type="project" value="InterPro"/>
</dbReference>
<sequence length="302" mass="32260">MSGIHELRAYCESIGCACHADEPMSRHTSFKIGGPADLLVRPADAETAAKVMRRAGELGVALTIIGRGSDLLVSDEGIRGAVLSFDEQAAKPGMQGPETIFCPAGASLTALCVFAWQQGLSGLEFAYGIPGSVGGAVYMNAGAYGGEMKDVLESVRCLTPEGGERVLGAAELELSYRHSWFTGRPGHLITGAAFRLQKGDPAAIRSKMDDLMERRKQKQPLEYPSGGSTFKRPVGSYASALIDRCGLKGRRVGGAMVSEKHAGFVINYDNATCRDVLALVELVQKEVLEKTGYTLECEIKLL</sequence>
<dbReference type="SUPFAM" id="SSF56176">
    <property type="entry name" value="FAD-binding/transporter-associated domain-like"/>
    <property type="match status" value="1"/>
</dbReference>
<evidence type="ECO:0000256" key="4">
    <source>
        <dbReference type="ARBA" id="ARBA00004752"/>
    </source>
</evidence>
<keyword evidence="7 16" id="KW-0285">Flavoprotein</keyword>
<dbReference type="GO" id="GO:0008360">
    <property type="term" value="P:regulation of cell shape"/>
    <property type="evidence" value="ECO:0007669"/>
    <property type="project" value="UniProtKB-KW"/>
</dbReference>
<evidence type="ECO:0000313" key="19">
    <source>
        <dbReference type="Proteomes" id="UP000276301"/>
    </source>
</evidence>
<evidence type="ECO:0000256" key="10">
    <source>
        <dbReference type="ARBA" id="ARBA00022960"/>
    </source>
</evidence>
<dbReference type="EC" id="1.3.1.98" evidence="16"/>
<comment type="caution">
    <text evidence="18">The sequence shown here is derived from an EMBL/GenBank/DDBJ whole genome shotgun (WGS) entry which is preliminary data.</text>
</comment>
<dbReference type="PANTHER" id="PTHR21071">
    <property type="entry name" value="UDP-N-ACETYLENOLPYRUVOYLGLUCOSAMINE REDUCTASE"/>
    <property type="match status" value="1"/>
</dbReference>
<evidence type="ECO:0000256" key="11">
    <source>
        <dbReference type="ARBA" id="ARBA00022984"/>
    </source>
</evidence>
<dbReference type="InterPro" id="IPR036635">
    <property type="entry name" value="MurB_C_sf"/>
</dbReference>
<dbReference type="NCBIfam" id="TIGR00179">
    <property type="entry name" value="murB"/>
    <property type="match status" value="1"/>
</dbReference>
<dbReference type="InterPro" id="IPR016169">
    <property type="entry name" value="FAD-bd_PCMH_sub2"/>
</dbReference>
<evidence type="ECO:0000256" key="8">
    <source>
        <dbReference type="ARBA" id="ARBA00022827"/>
    </source>
</evidence>
<reference evidence="18 19" key="1">
    <citation type="submission" date="2018-10" db="EMBL/GenBank/DDBJ databases">
        <title>Anaerotruncus faecis sp. nov., isolated from human feces.</title>
        <authorList>
            <person name="Wang Y.-J."/>
        </authorList>
    </citation>
    <scope>NUCLEOTIDE SEQUENCE [LARGE SCALE GENOMIC DNA]</scope>
    <source>
        <strain evidence="18 19">22A2-44</strain>
    </source>
</reference>
<evidence type="ECO:0000256" key="12">
    <source>
        <dbReference type="ARBA" id="ARBA00023002"/>
    </source>
</evidence>
<dbReference type="Gene3D" id="3.30.43.10">
    <property type="entry name" value="Uridine Diphospho-n-acetylenolpyruvylglucosamine Reductase, domain 2"/>
    <property type="match status" value="1"/>
</dbReference>
<protein>
    <recommendedName>
        <fullName evidence="16">UDP-N-acetylenolpyruvoylglucosamine reductase</fullName>
        <ecNumber evidence="16">1.3.1.98</ecNumber>
    </recommendedName>
    <alternativeName>
        <fullName evidence="16">UDP-N-acetylmuramate dehydrogenase</fullName>
    </alternativeName>
</protein>